<evidence type="ECO:0000313" key="1">
    <source>
        <dbReference type="EMBL" id="KAF7630751.1"/>
    </source>
</evidence>
<keyword evidence="2" id="KW-1185">Reference proteome</keyword>
<reference evidence="1" key="1">
    <citation type="journal article" date="2020" name="Ecol. Evol.">
        <title>Genome structure and content of the rice root-knot nematode (Meloidogyne graminicola).</title>
        <authorList>
            <person name="Phan N.T."/>
            <person name="Danchin E.G.J."/>
            <person name="Klopp C."/>
            <person name="Perfus-Barbeoch L."/>
            <person name="Kozlowski D.K."/>
            <person name="Koutsovoulos G.D."/>
            <person name="Lopez-Roques C."/>
            <person name="Bouchez O."/>
            <person name="Zahm M."/>
            <person name="Besnard G."/>
            <person name="Bellafiore S."/>
        </authorList>
    </citation>
    <scope>NUCLEOTIDE SEQUENCE</scope>
    <source>
        <strain evidence="1">VN-18</strain>
    </source>
</reference>
<feature type="non-terminal residue" evidence="1">
    <location>
        <position position="1"/>
    </location>
</feature>
<name>A0A8S9ZE77_9BILA</name>
<evidence type="ECO:0000313" key="2">
    <source>
        <dbReference type="Proteomes" id="UP000605970"/>
    </source>
</evidence>
<gene>
    <name evidence="1" type="ORF">Mgra_00008959</name>
</gene>
<proteinExistence type="predicted"/>
<dbReference type="AlphaFoldDB" id="A0A8S9ZE77"/>
<sequence length="144" mass="17114">MPYSYLKDLKDKAPFNCTLRHFENKNEIIEGKYVKDSCEFNMDEEIIEIAKLMKNKKLVLYIQLEKNPFFKKAKDEKKIDIEIIQVIFRDHNDIKEGKEGPTVSIMLTELKEIKSEPIVNDLTIEENLKKELKYTEDEIKQVEE</sequence>
<organism evidence="1 2">
    <name type="scientific">Meloidogyne graminicola</name>
    <dbReference type="NCBI Taxonomy" id="189291"/>
    <lineage>
        <taxon>Eukaryota</taxon>
        <taxon>Metazoa</taxon>
        <taxon>Ecdysozoa</taxon>
        <taxon>Nematoda</taxon>
        <taxon>Chromadorea</taxon>
        <taxon>Rhabditida</taxon>
        <taxon>Tylenchina</taxon>
        <taxon>Tylenchomorpha</taxon>
        <taxon>Tylenchoidea</taxon>
        <taxon>Meloidogynidae</taxon>
        <taxon>Meloidogyninae</taxon>
        <taxon>Meloidogyne</taxon>
    </lineage>
</organism>
<accession>A0A8S9ZE77</accession>
<protein>
    <submittedName>
        <fullName evidence="1">Uncharacterized protein</fullName>
    </submittedName>
</protein>
<dbReference type="EMBL" id="JABEBT010000131">
    <property type="protein sequence ID" value="KAF7630751.1"/>
    <property type="molecule type" value="Genomic_DNA"/>
</dbReference>
<comment type="caution">
    <text evidence="1">The sequence shown here is derived from an EMBL/GenBank/DDBJ whole genome shotgun (WGS) entry which is preliminary data.</text>
</comment>
<dbReference type="Proteomes" id="UP000605970">
    <property type="component" value="Unassembled WGS sequence"/>
</dbReference>